<keyword evidence="2" id="KW-1185">Reference proteome</keyword>
<dbReference type="STRING" id="568899.SAMN05192534_12912"/>
<name>A0A1G8J4U7_9BACI</name>
<dbReference type="Proteomes" id="UP000199163">
    <property type="component" value="Unassembled WGS sequence"/>
</dbReference>
<gene>
    <name evidence="1" type="ORF">SAMN05192534_12912</name>
</gene>
<dbReference type="AlphaFoldDB" id="A0A1G8J4U7"/>
<protein>
    <submittedName>
        <fullName evidence="1">Uncharacterized protein</fullName>
    </submittedName>
</protein>
<sequence>MDVLTYKNALSFQKPIIKTQVEYCKDKAKSKEVQQLSGAHTMDANCLITCTGILHPTSSMWLINIL</sequence>
<proteinExistence type="predicted"/>
<dbReference type="EMBL" id="FNDK01000029">
    <property type="protein sequence ID" value="SDI26121.1"/>
    <property type="molecule type" value="Genomic_DNA"/>
</dbReference>
<evidence type="ECO:0000313" key="2">
    <source>
        <dbReference type="Proteomes" id="UP000199163"/>
    </source>
</evidence>
<evidence type="ECO:0000313" key="1">
    <source>
        <dbReference type="EMBL" id="SDI26121.1"/>
    </source>
</evidence>
<organism evidence="1 2">
    <name type="scientific">Alteribacillus persepolensis</name>
    <dbReference type="NCBI Taxonomy" id="568899"/>
    <lineage>
        <taxon>Bacteria</taxon>
        <taxon>Bacillati</taxon>
        <taxon>Bacillota</taxon>
        <taxon>Bacilli</taxon>
        <taxon>Bacillales</taxon>
        <taxon>Bacillaceae</taxon>
        <taxon>Alteribacillus</taxon>
    </lineage>
</organism>
<reference evidence="1 2" key="1">
    <citation type="submission" date="2016-10" db="EMBL/GenBank/DDBJ databases">
        <authorList>
            <person name="de Groot N.N."/>
        </authorList>
    </citation>
    <scope>NUCLEOTIDE SEQUENCE [LARGE SCALE GENOMIC DNA]</scope>
    <source>
        <strain evidence="1 2">DSM 21632</strain>
    </source>
</reference>
<accession>A0A1G8J4U7</accession>